<evidence type="ECO:0000256" key="10">
    <source>
        <dbReference type="ARBA" id="ARBA00023054"/>
    </source>
</evidence>
<dbReference type="Proteomes" id="UP001497482">
    <property type="component" value="Chromosome 6"/>
</dbReference>
<evidence type="ECO:0000256" key="3">
    <source>
        <dbReference type="ARBA" id="ARBA00022468"/>
    </source>
</evidence>
<dbReference type="FunFam" id="1.10.510.10:FF:000100">
    <property type="entry name" value="inhibitor of nuclear factor kappa-B kinase subunit epsilon"/>
    <property type="match status" value="1"/>
</dbReference>
<dbReference type="GO" id="GO:0004674">
    <property type="term" value="F:protein serine/threonine kinase activity"/>
    <property type="evidence" value="ECO:0007669"/>
    <property type="project" value="UniProtKB-KW"/>
</dbReference>
<dbReference type="InterPro" id="IPR008936">
    <property type="entry name" value="Rho_GTPase_activation_prot"/>
</dbReference>
<dbReference type="InterPro" id="IPR017441">
    <property type="entry name" value="Protein_kinase_ATP_BS"/>
</dbReference>
<evidence type="ECO:0000256" key="13">
    <source>
        <dbReference type="PROSITE-ProRule" id="PRU10141"/>
    </source>
</evidence>
<dbReference type="SUPFAM" id="SSF50044">
    <property type="entry name" value="SH3-domain"/>
    <property type="match status" value="1"/>
</dbReference>
<evidence type="ECO:0000256" key="9">
    <source>
        <dbReference type="ARBA" id="ARBA00022840"/>
    </source>
</evidence>
<name>A0AAV2M3P9_KNICA</name>
<dbReference type="Gene3D" id="1.20.1270.60">
    <property type="entry name" value="Arfaptin homology (AH) domain/BAR domain"/>
    <property type="match status" value="1"/>
</dbReference>
<feature type="binding site" evidence="13">
    <location>
        <position position="1184"/>
    </location>
    <ligand>
        <name>ATP</name>
        <dbReference type="ChEBI" id="CHEBI:30616"/>
    </ligand>
</feature>
<feature type="compositionally biased region" description="Polar residues" evidence="15">
    <location>
        <begin position="193"/>
        <end position="202"/>
    </location>
</feature>
<evidence type="ECO:0000256" key="7">
    <source>
        <dbReference type="ARBA" id="ARBA00022741"/>
    </source>
</evidence>
<dbReference type="FunFam" id="2.30.30.40:FF:000136">
    <property type="entry name" value="Rho GTPase activating protein 4"/>
    <property type="match status" value="1"/>
</dbReference>
<dbReference type="SMART" id="SM00055">
    <property type="entry name" value="FCH"/>
    <property type="match status" value="1"/>
</dbReference>
<keyword evidence="8" id="KW-0418">Kinase</keyword>
<dbReference type="PROSITE" id="PS50238">
    <property type="entry name" value="RHOGAP"/>
    <property type="match status" value="1"/>
</dbReference>
<dbReference type="GO" id="GO:0005096">
    <property type="term" value="F:GTPase activator activity"/>
    <property type="evidence" value="ECO:0007669"/>
    <property type="project" value="UniProtKB-KW"/>
</dbReference>
<dbReference type="SUPFAM" id="SSF103657">
    <property type="entry name" value="BAR/IMD domain-like"/>
    <property type="match status" value="1"/>
</dbReference>
<dbReference type="Gene3D" id="3.30.200.20">
    <property type="entry name" value="Phosphorylase Kinase, domain 1"/>
    <property type="match status" value="1"/>
</dbReference>
<feature type="domain" description="Rho-GAP" evidence="18">
    <location>
        <begin position="483"/>
        <end position="669"/>
    </location>
</feature>
<feature type="compositionally biased region" description="Basic and acidic residues" evidence="15">
    <location>
        <begin position="172"/>
        <end position="192"/>
    </location>
</feature>
<dbReference type="GO" id="GO:0009967">
    <property type="term" value="P:positive regulation of signal transduction"/>
    <property type="evidence" value="ECO:0007669"/>
    <property type="project" value="UniProtKB-ARBA"/>
</dbReference>
<dbReference type="FunFam" id="1.20.1270.60:FF:000006">
    <property type="entry name" value="SLIT-ROBO Rho GTPase-activating protein 1 isoform 2"/>
    <property type="match status" value="1"/>
</dbReference>
<dbReference type="GO" id="GO:0010628">
    <property type="term" value="P:positive regulation of gene expression"/>
    <property type="evidence" value="ECO:0007669"/>
    <property type="project" value="UniProtKB-ARBA"/>
</dbReference>
<evidence type="ECO:0000313" key="20">
    <source>
        <dbReference type="EMBL" id="CAL1607965.1"/>
    </source>
</evidence>
<dbReference type="PROSITE" id="PS00107">
    <property type="entry name" value="PROTEIN_KINASE_ATP"/>
    <property type="match status" value="1"/>
</dbReference>
<feature type="coiled-coil region" evidence="14">
    <location>
        <begin position="1809"/>
        <end position="1836"/>
    </location>
</feature>
<dbReference type="PANTHER" id="PTHR14166">
    <property type="entry name" value="SLIT-ROBO RHO GTPASE ACTIVATING PROTEIN"/>
    <property type="match status" value="1"/>
</dbReference>
<feature type="compositionally biased region" description="Low complexity" evidence="15">
    <location>
        <begin position="1014"/>
        <end position="1032"/>
    </location>
</feature>
<evidence type="ECO:0000259" key="18">
    <source>
        <dbReference type="PROSITE" id="PS50238"/>
    </source>
</evidence>
<dbReference type="SMART" id="SM00326">
    <property type="entry name" value="SH3"/>
    <property type="match status" value="1"/>
</dbReference>
<evidence type="ECO:0000256" key="8">
    <source>
        <dbReference type="ARBA" id="ARBA00022777"/>
    </source>
</evidence>
<feature type="domain" description="F-BAR" evidence="19">
    <location>
        <begin position="15"/>
        <end position="313"/>
    </location>
</feature>
<keyword evidence="5" id="KW-0723">Serine/threonine-protein kinase</keyword>
<keyword evidence="7 13" id="KW-0547">Nucleotide-binding</keyword>
<dbReference type="Pfam" id="PF00620">
    <property type="entry name" value="RhoGAP"/>
    <property type="match status" value="1"/>
</dbReference>
<dbReference type="SMART" id="SM00324">
    <property type="entry name" value="RhoGAP"/>
    <property type="match status" value="1"/>
</dbReference>
<dbReference type="CDD" id="cd04383">
    <property type="entry name" value="RhoGAP_srGAP"/>
    <property type="match status" value="1"/>
</dbReference>
<keyword evidence="10 12" id="KW-0175">Coiled coil</keyword>
<keyword evidence="9 13" id="KW-0067">ATP-binding</keyword>
<evidence type="ECO:0000256" key="4">
    <source>
        <dbReference type="ARBA" id="ARBA00022490"/>
    </source>
</evidence>
<keyword evidence="6" id="KW-0808">Transferase</keyword>
<dbReference type="InterPro" id="IPR041087">
    <property type="entry name" value="TBK1_ULD"/>
</dbReference>
<dbReference type="EMBL" id="OZ035828">
    <property type="protein sequence ID" value="CAL1607965.1"/>
    <property type="molecule type" value="Genomic_DNA"/>
</dbReference>
<feature type="compositionally biased region" description="Basic and acidic residues" evidence="15">
    <location>
        <begin position="203"/>
        <end position="223"/>
    </location>
</feature>
<dbReference type="InterPro" id="IPR011009">
    <property type="entry name" value="Kinase-like_dom_sf"/>
</dbReference>
<keyword evidence="21" id="KW-1185">Reference proteome</keyword>
<evidence type="ECO:0000256" key="12">
    <source>
        <dbReference type="PROSITE-ProRule" id="PRU01077"/>
    </source>
</evidence>
<evidence type="ECO:0000256" key="5">
    <source>
        <dbReference type="ARBA" id="ARBA00022527"/>
    </source>
</evidence>
<dbReference type="Gene3D" id="1.10.555.10">
    <property type="entry name" value="Rho GTPase activation protein"/>
    <property type="match status" value="1"/>
</dbReference>
<dbReference type="Pfam" id="PF07653">
    <property type="entry name" value="SH3_2"/>
    <property type="match status" value="1"/>
</dbReference>
<dbReference type="InterPro" id="IPR000198">
    <property type="entry name" value="RhoGAP_dom"/>
</dbReference>
<dbReference type="FunFam" id="3.30.200.20:FF:000106">
    <property type="entry name" value="serine/threonine-protein kinase TBK1 isoform X1"/>
    <property type="match status" value="1"/>
</dbReference>
<dbReference type="PROSITE" id="PS50011">
    <property type="entry name" value="PROTEIN_KINASE_DOM"/>
    <property type="match status" value="1"/>
</dbReference>
<evidence type="ECO:0000259" key="19">
    <source>
        <dbReference type="PROSITE" id="PS51741"/>
    </source>
</evidence>
<keyword evidence="2 11" id="KW-0728">SH3 domain</keyword>
<proteinExistence type="predicted"/>
<comment type="subcellular location">
    <subcellularLocation>
        <location evidence="1">Cytoplasm</location>
    </subcellularLocation>
</comment>
<dbReference type="InterPro" id="IPR001060">
    <property type="entry name" value="FCH_dom"/>
</dbReference>
<sequence length="1855" mass="209035">MDVKAVRFLYMQRCKEIRAQLVEQLKCLDQQCELRVQLLQDLQDFFRKKAEIETDYSRNLEKLSERFLTKTRSTKDHLLKKEQSILSPQNCWNLLLLQVKRESRDHATLSDLYLNNIIPRFAQVSEDSGRLFKKSKEVGIQLQEDLMKVMNELYTVMKTYHMYNTDSMNAESKLKEAEKQEEKQMGRSDRQTPRSPDTLSSIKSEDKPVRRSSVKKIEKMKEKRQAKYTENKLKAIKARNEYLLALEATNSCVFKYYIHDLADIIDCCDLGYHASLQRALRTYLSAEQNVETSKHTGLESLEGAAESLEPNGDKQKLMETYNNVFCPPAKFDFQSHMGDSVGVVCAQQPLESELLQRCQQLQSRLSTLQIENDEVKKTMEATLSTIQDMVTVEDFDVSECFHHSNSMESVKSSFSESYLSKPSLAKRRANQQETEQFYFTKLKEFLEGRNLITKLQAKHDLINKTLGESQKTDCCVASGRRNSALRKQDSGEAIPLMVESCIRFISRHGLQHEGIFRVSGSQVEVNDIKNSFERGEDPLAGDQNDHDMDSIAGVLKLYFRGLDTALFPKEVFHDLISCVSMESLQERAVHIKKVLQPLPSKTLIIMRYLFAFLNHLSQYSEDNMMDPYNLAICFGPTLMSVPEGNDQVSCQAHVNELIKTIIIHHSDIFPSAQHLQGAVYNIPGTGDHFCDSPHCVPPLVEEPAPEMTSDDGSLAVSDGDPFEAVARFDYTGRTNQELTFKKGDRLLMYRRASRDWWEGRHNGKDGLAPHQYLILPDMGDGGRGSPKLDPDMKELLEERVSTRGSAASPTGAHVADIYLANLNKMRKHPESMSVRRSFRASDSDAPPSAGVRTTSLPVGGAMVKESPDKRPVSAHSILNSVTRHSSLKSKVESPQLRKSTPAGRSKSFSNHRPLDPEVIAQVDHSSQDIEAAMSSALSELRELERQSSSKHTPDVVLDTLEQLKGGGGASEPSSPLHSRLRDAEGSHHAHPLQRSASSASDVPSSFRAKPRSPLPSASPSLSFSALSTSVPSFRELRPPATRPKPVVFPKGTGGSGSPAMGSPTSTVPPAAPPPLSHTPPPPPPPQANDKSSRRQTTTNSRLWWREKQPGDPPSPAAAARVLVPVWSQVRHRRLWILRAASKMAAITASTTNYLWSMQDILGHGATASVYKARHKRSGELVAVKVFNVVSYNRPHEVQMREFEMLRKLNHNNIIRLHAVEDLPSKQKVLVMEYCPGGSLLSVLEDPENAFGLDEAEFLTVLQCVVQGMNHLRENGVVHRDIKPGNIIRQVGDDGRSVYKLTDFGAARELEDNEKFMSIYGTEEYLHPDMYERAVLRKPHQKSYGVNVDLWSIGVTFYHAATGTLPFMPFGGPRRNKPTMYKITTEKPTGAIAGMQRADGGAIDWSYKLPHSCRLSQGLRVLLVPVLAGVLEADQDKCWGFDQFFAATTNILQRLPVHLFSLQQASEHCIYVHHYSAVSVFLEEVSSHTGLPQQPLLLLHLGHELLLEGNMKVVNLPHTSPQRPLLLLSFNPDSSCSLPYREPECPITPAKFDVVADYNFTKVIVGVVHQYLRMAKMLHLHRDLLLQGYYCYIMKLRGECREAMNSISKISLRLQSCFNVEQRIHNLGSSVDSTDSSQKLHQVHEHLPIYSSGIQEFQDRLDHLLIEQAKLSETLDHDKSVQRMETLLQKILAVHQQYRKDRMIGKLPYNDEQIHKFEKIHLASDIKKVKSLFRGDCVLKYRELQAASHTWSSVLQQMQIRLQDFHSFSSGLLGDLEMSEKRQYKTLDSSIYSLQSEKSLHLSGITPKDKDQMVSRMHQLKEEMEILVRELQCNNNMIESLGAINSPGPDARPSTL</sequence>
<dbReference type="InterPro" id="IPR031160">
    <property type="entry name" value="F_BAR_dom"/>
</dbReference>
<evidence type="ECO:0000256" key="15">
    <source>
        <dbReference type="SAM" id="MobiDB-lite"/>
    </source>
</evidence>
<keyword evidence="3" id="KW-0343">GTPase activation</keyword>
<feature type="region of interest" description="Disordered" evidence="15">
    <location>
        <begin position="171"/>
        <end position="223"/>
    </location>
</feature>
<evidence type="ECO:0000256" key="2">
    <source>
        <dbReference type="ARBA" id="ARBA00022443"/>
    </source>
</evidence>
<dbReference type="PROSITE" id="PS50002">
    <property type="entry name" value="SH3"/>
    <property type="match status" value="1"/>
</dbReference>
<evidence type="ECO:0000313" key="21">
    <source>
        <dbReference type="Proteomes" id="UP001497482"/>
    </source>
</evidence>
<evidence type="ECO:0000256" key="11">
    <source>
        <dbReference type="PROSITE-ProRule" id="PRU00192"/>
    </source>
</evidence>
<dbReference type="GO" id="GO:0007165">
    <property type="term" value="P:signal transduction"/>
    <property type="evidence" value="ECO:0007669"/>
    <property type="project" value="InterPro"/>
</dbReference>
<gene>
    <name evidence="20" type="ORF">KC01_LOCUS34970</name>
</gene>
<accession>A0AAV2M3P9</accession>
<evidence type="ECO:0000259" key="16">
    <source>
        <dbReference type="PROSITE" id="PS50002"/>
    </source>
</evidence>
<feature type="domain" description="SH3" evidence="16">
    <location>
        <begin position="719"/>
        <end position="778"/>
    </location>
</feature>
<dbReference type="GO" id="GO:0006950">
    <property type="term" value="P:response to stress"/>
    <property type="evidence" value="ECO:0007669"/>
    <property type="project" value="UniProtKB-ARBA"/>
</dbReference>
<dbReference type="InterPro" id="IPR041309">
    <property type="entry name" value="TBK1_CC1"/>
</dbReference>
<feature type="compositionally biased region" description="Low complexity" evidence="15">
    <location>
        <begin position="995"/>
        <end position="1007"/>
    </location>
</feature>
<dbReference type="CDD" id="cd21933">
    <property type="entry name" value="TBK1_IKKE-like_C"/>
    <property type="match status" value="1"/>
</dbReference>
<dbReference type="Pfam" id="PF00611">
    <property type="entry name" value="FCH"/>
    <property type="match status" value="1"/>
</dbReference>
<dbReference type="GO" id="GO:0005524">
    <property type="term" value="F:ATP binding"/>
    <property type="evidence" value="ECO:0007669"/>
    <property type="project" value="UniProtKB-UniRule"/>
</dbReference>
<dbReference type="Gene3D" id="1.10.510.10">
    <property type="entry name" value="Transferase(Phosphotransferase) domain 1"/>
    <property type="match status" value="1"/>
</dbReference>
<dbReference type="InterPro" id="IPR036028">
    <property type="entry name" value="SH3-like_dom_sf"/>
</dbReference>
<feature type="region of interest" description="Disordered" evidence="15">
    <location>
        <begin position="828"/>
        <end position="916"/>
    </location>
</feature>
<dbReference type="GO" id="GO:0045089">
    <property type="term" value="P:positive regulation of innate immune response"/>
    <property type="evidence" value="ECO:0007669"/>
    <property type="project" value="UniProtKB-ARBA"/>
</dbReference>
<feature type="domain" description="Protein kinase" evidence="17">
    <location>
        <begin position="1155"/>
        <end position="1460"/>
    </location>
</feature>
<dbReference type="Pfam" id="PF18396">
    <property type="entry name" value="TBK1_ULD"/>
    <property type="match status" value="1"/>
</dbReference>
<dbReference type="SMART" id="SM00220">
    <property type="entry name" value="S_TKc"/>
    <property type="match status" value="1"/>
</dbReference>
<protein>
    <submittedName>
        <fullName evidence="20">Uncharacterized protein</fullName>
    </submittedName>
</protein>
<dbReference type="GO" id="GO:0005737">
    <property type="term" value="C:cytoplasm"/>
    <property type="evidence" value="ECO:0007669"/>
    <property type="project" value="UniProtKB-SubCell"/>
</dbReference>
<feature type="region of interest" description="Disordered" evidence="15">
    <location>
        <begin position="963"/>
        <end position="1116"/>
    </location>
</feature>
<dbReference type="Pfam" id="PF00069">
    <property type="entry name" value="Pkinase"/>
    <property type="match status" value="1"/>
</dbReference>
<dbReference type="InterPro" id="IPR051627">
    <property type="entry name" value="SLIT-ROBO_RhoGAP"/>
</dbReference>
<dbReference type="FunFam" id="1.10.555.10:FF:000010">
    <property type="entry name" value="SLIT-ROBO Rho GTPase-activating protein 1 isoform 2"/>
    <property type="match status" value="1"/>
</dbReference>
<dbReference type="SUPFAM" id="SSF56112">
    <property type="entry name" value="Protein kinase-like (PK-like)"/>
    <property type="match status" value="1"/>
</dbReference>
<dbReference type="PROSITE" id="PS51741">
    <property type="entry name" value="F_BAR"/>
    <property type="match status" value="1"/>
</dbReference>
<dbReference type="SUPFAM" id="SSF48350">
    <property type="entry name" value="GTPase activation domain, GAP"/>
    <property type="match status" value="1"/>
</dbReference>
<dbReference type="Pfam" id="PF18394">
    <property type="entry name" value="TBK1_CCD1"/>
    <property type="match status" value="1"/>
</dbReference>
<evidence type="ECO:0000256" key="14">
    <source>
        <dbReference type="SAM" id="Coils"/>
    </source>
</evidence>
<dbReference type="Gene3D" id="1.20.1270.420">
    <property type="match status" value="1"/>
</dbReference>
<dbReference type="InterPro" id="IPR027267">
    <property type="entry name" value="AH/BAR_dom_sf"/>
</dbReference>
<dbReference type="InterPro" id="IPR001452">
    <property type="entry name" value="SH3_domain"/>
</dbReference>
<organism evidence="20 21">
    <name type="scientific">Knipowitschia caucasica</name>
    <name type="common">Caucasian dwarf goby</name>
    <name type="synonym">Pomatoschistus caucasicus</name>
    <dbReference type="NCBI Taxonomy" id="637954"/>
    <lineage>
        <taxon>Eukaryota</taxon>
        <taxon>Metazoa</taxon>
        <taxon>Chordata</taxon>
        <taxon>Craniata</taxon>
        <taxon>Vertebrata</taxon>
        <taxon>Euteleostomi</taxon>
        <taxon>Actinopterygii</taxon>
        <taxon>Neopterygii</taxon>
        <taxon>Teleostei</taxon>
        <taxon>Neoteleostei</taxon>
        <taxon>Acanthomorphata</taxon>
        <taxon>Gobiaria</taxon>
        <taxon>Gobiiformes</taxon>
        <taxon>Gobioidei</taxon>
        <taxon>Gobiidae</taxon>
        <taxon>Gobiinae</taxon>
        <taxon>Knipowitschia</taxon>
    </lineage>
</organism>
<dbReference type="Gene3D" id="3.10.20.90">
    <property type="entry name" value="Phosphatidylinositol 3-kinase Catalytic Subunit, Chain A, domain 1"/>
    <property type="match status" value="1"/>
</dbReference>
<feature type="coiled-coil region" evidence="14">
    <location>
        <begin position="351"/>
        <end position="378"/>
    </location>
</feature>
<evidence type="ECO:0000259" key="17">
    <source>
        <dbReference type="PROSITE" id="PS50011"/>
    </source>
</evidence>
<reference evidence="20 21" key="1">
    <citation type="submission" date="2024-04" db="EMBL/GenBank/DDBJ databases">
        <authorList>
            <person name="Waldvogel A.-M."/>
            <person name="Schoenle A."/>
        </authorList>
    </citation>
    <scope>NUCLEOTIDE SEQUENCE [LARGE SCALE GENOMIC DNA]</scope>
</reference>
<evidence type="ECO:0000256" key="6">
    <source>
        <dbReference type="ARBA" id="ARBA00022679"/>
    </source>
</evidence>
<evidence type="ECO:0000256" key="1">
    <source>
        <dbReference type="ARBA" id="ARBA00004496"/>
    </source>
</evidence>
<feature type="compositionally biased region" description="Pro residues" evidence="15">
    <location>
        <begin position="1069"/>
        <end position="1086"/>
    </location>
</feature>
<keyword evidence="4" id="KW-0963">Cytoplasm</keyword>
<dbReference type="InterPro" id="IPR000719">
    <property type="entry name" value="Prot_kinase_dom"/>
</dbReference>
<dbReference type="Gene3D" id="2.30.30.40">
    <property type="entry name" value="SH3 Domains"/>
    <property type="match status" value="1"/>
</dbReference>